<evidence type="ECO:0000313" key="3">
    <source>
        <dbReference type="Proteomes" id="UP001302602"/>
    </source>
</evidence>
<reference evidence="2" key="2">
    <citation type="submission" date="2023-05" db="EMBL/GenBank/DDBJ databases">
        <authorList>
            <consortium name="Lawrence Berkeley National Laboratory"/>
            <person name="Steindorff A."/>
            <person name="Hensen N."/>
            <person name="Bonometti L."/>
            <person name="Westerberg I."/>
            <person name="Brannstrom I.O."/>
            <person name="Guillou S."/>
            <person name="Cros-Aarteil S."/>
            <person name="Calhoun S."/>
            <person name="Haridas S."/>
            <person name="Kuo A."/>
            <person name="Mondo S."/>
            <person name="Pangilinan J."/>
            <person name="Riley R."/>
            <person name="Labutti K."/>
            <person name="Andreopoulos B."/>
            <person name="Lipzen A."/>
            <person name="Chen C."/>
            <person name="Yanf M."/>
            <person name="Daum C."/>
            <person name="Ng V."/>
            <person name="Clum A."/>
            <person name="Ohm R."/>
            <person name="Martin F."/>
            <person name="Silar P."/>
            <person name="Natvig D."/>
            <person name="Lalanne C."/>
            <person name="Gautier V."/>
            <person name="Ament-Velasquez S.L."/>
            <person name="Kruys A."/>
            <person name="Hutchinson M.I."/>
            <person name="Powell A.J."/>
            <person name="Barry K."/>
            <person name="Miller A.N."/>
            <person name="Grigoriev I.V."/>
            <person name="Debuchy R."/>
            <person name="Gladieux P."/>
            <person name="Thoren M.H."/>
            <person name="Johannesson H."/>
        </authorList>
    </citation>
    <scope>NUCLEOTIDE SEQUENCE</scope>
    <source>
        <strain evidence="2">CBS 731.68</strain>
    </source>
</reference>
<keyword evidence="1" id="KW-0812">Transmembrane</keyword>
<comment type="caution">
    <text evidence="2">The sequence shown here is derived from an EMBL/GenBank/DDBJ whole genome shotgun (WGS) entry which is preliminary data.</text>
</comment>
<keyword evidence="1" id="KW-1133">Transmembrane helix</keyword>
<name>A0AAN6U4C9_9PEZI</name>
<feature type="transmembrane region" description="Helical" evidence="1">
    <location>
        <begin position="85"/>
        <end position="113"/>
    </location>
</feature>
<dbReference type="RefSeq" id="XP_062650024.1">
    <property type="nucleotide sequence ID" value="XM_062786680.1"/>
</dbReference>
<reference evidence="2" key="1">
    <citation type="journal article" date="2023" name="Mol. Phylogenet. Evol.">
        <title>Genome-scale phylogeny and comparative genomics of the fungal order Sordariales.</title>
        <authorList>
            <person name="Hensen N."/>
            <person name="Bonometti L."/>
            <person name="Westerberg I."/>
            <person name="Brannstrom I.O."/>
            <person name="Guillou S."/>
            <person name="Cros-Aarteil S."/>
            <person name="Calhoun S."/>
            <person name="Haridas S."/>
            <person name="Kuo A."/>
            <person name="Mondo S."/>
            <person name="Pangilinan J."/>
            <person name="Riley R."/>
            <person name="LaButti K."/>
            <person name="Andreopoulos B."/>
            <person name="Lipzen A."/>
            <person name="Chen C."/>
            <person name="Yan M."/>
            <person name="Daum C."/>
            <person name="Ng V."/>
            <person name="Clum A."/>
            <person name="Steindorff A."/>
            <person name="Ohm R.A."/>
            <person name="Martin F."/>
            <person name="Silar P."/>
            <person name="Natvig D.O."/>
            <person name="Lalanne C."/>
            <person name="Gautier V."/>
            <person name="Ament-Velasquez S.L."/>
            <person name="Kruys A."/>
            <person name="Hutchinson M.I."/>
            <person name="Powell A.J."/>
            <person name="Barry K."/>
            <person name="Miller A.N."/>
            <person name="Grigoriev I.V."/>
            <person name="Debuchy R."/>
            <person name="Gladieux P."/>
            <person name="Hiltunen Thoren M."/>
            <person name="Johannesson H."/>
        </authorList>
    </citation>
    <scope>NUCLEOTIDE SEQUENCE</scope>
    <source>
        <strain evidence="2">CBS 731.68</strain>
    </source>
</reference>
<feature type="transmembrane region" description="Helical" evidence="1">
    <location>
        <begin position="7"/>
        <end position="29"/>
    </location>
</feature>
<dbReference type="AlphaFoldDB" id="A0AAN6U4C9"/>
<dbReference type="EMBL" id="MU853225">
    <property type="protein sequence ID" value="KAK4126253.1"/>
    <property type="molecule type" value="Genomic_DNA"/>
</dbReference>
<dbReference type="GeneID" id="87823448"/>
<dbReference type="Proteomes" id="UP001302602">
    <property type="component" value="Unassembled WGS sequence"/>
</dbReference>
<keyword evidence="1" id="KW-0472">Membrane</keyword>
<protein>
    <submittedName>
        <fullName evidence="2">Uncharacterized protein</fullName>
    </submittedName>
</protein>
<proteinExistence type="predicted"/>
<organism evidence="2 3">
    <name type="scientific">Parathielavia appendiculata</name>
    <dbReference type="NCBI Taxonomy" id="2587402"/>
    <lineage>
        <taxon>Eukaryota</taxon>
        <taxon>Fungi</taxon>
        <taxon>Dikarya</taxon>
        <taxon>Ascomycota</taxon>
        <taxon>Pezizomycotina</taxon>
        <taxon>Sordariomycetes</taxon>
        <taxon>Sordariomycetidae</taxon>
        <taxon>Sordariales</taxon>
        <taxon>Chaetomiaceae</taxon>
        <taxon>Parathielavia</taxon>
    </lineage>
</organism>
<sequence>MGRRWRCVWLGRGAGAIVFVLIIGSSFLWTPAITVRGFGCGLFYPPSGWTRRGMGRARSVGRLCGRWQAGPYYISFISHLYPPRIWLLFCVLFRLCSLPFLLPLCLHLGIYYLTSPSRPNPPYHHSFYPHLPQARRFGMVSPTGFFWFWE</sequence>
<accession>A0AAN6U4C9</accession>
<evidence type="ECO:0000256" key="1">
    <source>
        <dbReference type="SAM" id="Phobius"/>
    </source>
</evidence>
<evidence type="ECO:0000313" key="2">
    <source>
        <dbReference type="EMBL" id="KAK4126253.1"/>
    </source>
</evidence>
<gene>
    <name evidence="2" type="ORF">N657DRAFT_300121</name>
</gene>
<keyword evidence="3" id="KW-1185">Reference proteome</keyword>